<organism evidence="1 2">
    <name type="scientific">Folsomia candida</name>
    <name type="common">Springtail</name>
    <dbReference type="NCBI Taxonomy" id="158441"/>
    <lineage>
        <taxon>Eukaryota</taxon>
        <taxon>Metazoa</taxon>
        <taxon>Ecdysozoa</taxon>
        <taxon>Arthropoda</taxon>
        <taxon>Hexapoda</taxon>
        <taxon>Collembola</taxon>
        <taxon>Entomobryomorpha</taxon>
        <taxon>Isotomoidea</taxon>
        <taxon>Isotomidae</taxon>
        <taxon>Proisotominae</taxon>
        <taxon>Folsomia</taxon>
    </lineage>
</organism>
<dbReference type="AlphaFoldDB" id="A0A226E758"/>
<reference evidence="1 2" key="1">
    <citation type="submission" date="2015-12" db="EMBL/GenBank/DDBJ databases">
        <title>The genome of Folsomia candida.</title>
        <authorList>
            <person name="Faddeeva A."/>
            <person name="Derks M.F."/>
            <person name="Anvar Y."/>
            <person name="Smit S."/>
            <person name="Van Straalen N."/>
            <person name="Roelofs D."/>
        </authorList>
    </citation>
    <scope>NUCLEOTIDE SEQUENCE [LARGE SCALE GENOMIC DNA]</scope>
    <source>
        <strain evidence="1 2">VU population</strain>
        <tissue evidence="1">Whole body</tissue>
    </source>
</reference>
<dbReference type="Proteomes" id="UP000198287">
    <property type="component" value="Unassembled WGS sequence"/>
</dbReference>
<protein>
    <submittedName>
        <fullName evidence="1">Uncharacterized protein</fullName>
    </submittedName>
</protein>
<evidence type="ECO:0000313" key="1">
    <source>
        <dbReference type="EMBL" id="OXA53433.1"/>
    </source>
</evidence>
<accession>A0A226E758</accession>
<evidence type="ECO:0000313" key="2">
    <source>
        <dbReference type="Proteomes" id="UP000198287"/>
    </source>
</evidence>
<gene>
    <name evidence="1" type="ORF">Fcan01_11238</name>
</gene>
<keyword evidence="2" id="KW-1185">Reference proteome</keyword>
<dbReference type="EMBL" id="LNIX01000005">
    <property type="protein sequence ID" value="OXA53433.1"/>
    <property type="molecule type" value="Genomic_DNA"/>
</dbReference>
<comment type="caution">
    <text evidence="1">The sequence shown here is derived from an EMBL/GenBank/DDBJ whole genome shotgun (WGS) entry which is preliminary data.</text>
</comment>
<sequence length="187" mass="21209">MTSRFGGCQAEICAGTGVHMECPTFNQCPSGWKKSFYDTGFGDFKGCTCTRRLTDEEYKNRTECLCNYYISGCTRQPCFTSGCDYDCRQAMDECPQDVKNDLCSGNRTDYKRWEKFCPEPTPIDPQLSVQELLDRICTSSAEDFCYDFGTLLIVEIGGTKLLGRSCEEDYDILCRQTSTTTRMPILN</sequence>
<name>A0A226E758_FOLCA</name>
<proteinExistence type="predicted"/>